<keyword evidence="3" id="KW-1185">Reference proteome</keyword>
<dbReference type="EMBL" id="JASSZA010000006">
    <property type="protein sequence ID" value="KAK2108309.1"/>
    <property type="molecule type" value="Genomic_DNA"/>
</dbReference>
<name>A0ABQ9VHD3_SAGOE</name>
<evidence type="ECO:0000256" key="1">
    <source>
        <dbReference type="SAM" id="MobiDB-lite"/>
    </source>
</evidence>
<sequence>MGRRAGGPRRRSSSRRCDGVIIGFGRSGRREWAPFEHRVRRSLGRRGPTPRPRQAGGRAELGGYPGPEAGLTVHGYEVLSGWRASAPVLSAALVPLSTLGTVSALGGSAEVSDGRAFS</sequence>
<organism evidence="2 3">
    <name type="scientific">Saguinus oedipus</name>
    <name type="common">Cotton-top tamarin</name>
    <name type="synonym">Oedipomidas oedipus</name>
    <dbReference type="NCBI Taxonomy" id="9490"/>
    <lineage>
        <taxon>Eukaryota</taxon>
        <taxon>Metazoa</taxon>
        <taxon>Chordata</taxon>
        <taxon>Craniata</taxon>
        <taxon>Vertebrata</taxon>
        <taxon>Euteleostomi</taxon>
        <taxon>Mammalia</taxon>
        <taxon>Eutheria</taxon>
        <taxon>Euarchontoglires</taxon>
        <taxon>Primates</taxon>
        <taxon>Haplorrhini</taxon>
        <taxon>Platyrrhini</taxon>
        <taxon>Cebidae</taxon>
        <taxon>Callitrichinae</taxon>
        <taxon>Saguinus</taxon>
    </lineage>
</organism>
<proteinExistence type="predicted"/>
<protein>
    <submittedName>
        <fullName evidence="2">Uncharacterized protein</fullName>
    </submittedName>
</protein>
<accession>A0ABQ9VHD3</accession>
<feature type="region of interest" description="Disordered" evidence="1">
    <location>
        <begin position="41"/>
        <end position="66"/>
    </location>
</feature>
<evidence type="ECO:0000313" key="3">
    <source>
        <dbReference type="Proteomes" id="UP001266305"/>
    </source>
</evidence>
<evidence type="ECO:0000313" key="2">
    <source>
        <dbReference type="EMBL" id="KAK2108309.1"/>
    </source>
</evidence>
<comment type="caution">
    <text evidence="2">The sequence shown here is derived from an EMBL/GenBank/DDBJ whole genome shotgun (WGS) entry which is preliminary data.</text>
</comment>
<dbReference type="Proteomes" id="UP001266305">
    <property type="component" value="Unassembled WGS sequence"/>
</dbReference>
<gene>
    <name evidence="2" type="ORF">P7K49_013474</name>
</gene>
<reference evidence="2 3" key="1">
    <citation type="submission" date="2023-05" db="EMBL/GenBank/DDBJ databases">
        <title>B98-5 Cell Line De Novo Hybrid Assembly: An Optical Mapping Approach.</title>
        <authorList>
            <person name="Kananen K."/>
            <person name="Auerbach J.A."/>
            <person name="Kautto E."/>
            <person name="Blachly J.S."/>
        </authorList>
    </citation>
    <scope>NUCLEOTIDE SEQUENCE [LARGE SCALE GENOMIC DNA]</scope>
    <source>
        <strain evidence="2">B95-8</strain>
        <tissue evidence="2">Cell line</tissue>
    </source>
</reference>